<dbReference type="Proteomes" id="UP001596152">
    <property type="component" value="Unassembled WGS sequence"/>
</dbReference>
<proteinExistence type="predicted"/>
<reference evidence="4" key="1">
    <citation type="journal article" date="2019" name="Int. J. Syst. Evol. Microbiol.">
        <title>The Global Catalogue of Microorganisms (GCM) 10K type strain sequencing project: providing services to taxonomists for standard genome sequencing and annotation.</title>
        <authorList>
            <consortium name="The Broad Institute Genomics Platform"/>
            <consortium name="The Broad Institute Genome Sequencing Center for Infectious Disease"/>
            <person name="Wu L."/>
            <person name="Ma J."/>
        </authorList>
    </citation>
    <scope>NUCLEOTIDE SEQUENCE [LARGE SCALE GENOMIC DNA]</scope>
    <source>
        <strain evidence="4">JCM 12125</strain>
    </source>
</reference>
<gene>
    <name evidence="3" type="ORF">ACFPIE_11395</name>
</gene>
<comment type="caution">
    <text evidence="3">The sequence shown here is derived from an EMBL/GenBank/DDBJ whole genome shotgun (WGS) entry which is preliminary data.</text>
</comment>
<name>A0ABW0FTJ7_9CAUL</name>
<feature type="region of interest" description="Disordered" evidence="1">
    <location>
        <begin position="26"/>
        <end position="50"/>
    </location>
</feature>
<accession>A0ABW0FTJ7</accession>
<keyword evidence="4" id="KW-1185">Reference proteome</keyword>
<evidence type="ECO:0000313" key="3">
    <source>
        <dbReference type="EMBL" id="MFC5344521.1"/>
    </source>
</evidence>
<dbReference type="RefSeq" id="WP_374036145.1">
    <property type="nucleotide sequence ID" value="NZ_CP169082.1"/>
</dbReference>
<evidence type="ECO:0000256" key="2">
    <source>
        <dbReference type="SAM" id="SignalP"/>
    </source>
</evidence>
<feature type="chain" id="PRO_5047225404" description="Superoxide dismutase" evidence="2">
    <location>
        <begin position="21"/>
        <end position="148"/>
    </location>
</feature>
<evidence type="ECO:0000256" key="1">
    <source>
        <dbReference type="SAM" id="MobiDB-lite"/>
    </source>
</evidence>
<evidence type="ECO:0000313" key="4">
    <source>
        <dbReference type="Proteomes" id="UP001596152"/>
    </source>
</evidence>
<sequence length="148" mass="14820">MKTLILTLALTAVTPGVVVAQDAVQPPPMAPQQTQPQEAGMEPTVGTPVVSSDGAALGVVAADPGGSAQVLRVQTADGRVRTAAMAGAVVTNEGVIIAWTEAEFLAAPPPSDAMPGNPPVPPPPVETPDPTMPDPEPTQSPPPDGPQS</sequence>
<dbReference type="EMBL" id="JBHSLF010000021">
    <property type="protein sequence ID" value="MFC5344521.1"/>
    <property type="molecule type" value="Genomic_DNA"/>
</dbReference>
<feature type="region of interest" description="Disordered" evidence="1">
    <location>
        <begin position="107"/>
        <end position="148"/>
    </location>
</feature>
<organism evidence="3 4">
    <name type="scientific">Brevundimonas staleyi</name>
    <dbReference type="NCBI Taxonomy" id="74326"/>
    <lineage>
        <taxon>Bacteria</taxon>
        <taxon>Pseudomonadati</taxon>
        <taxon>Pseudomonadota</taxon>
        <taxon>Alphaproteobacteria</taxon>
        <taxon>Caulobacterales</taxon>
        <taxon>Caulobacteraceae</taxon>
        <taxon>Brevundimonas</taxon>
    </lineage>
</organism>
<feature type="signal peptide" evidence="2">
    <location>
        <begin position="1"/>
        <end position="20"/>
    </location>
</feature>
<keyword evidence="2" id="KW-0732">Signal</keyword>
<evidence type="ECO:0008006" key="5">
    <source>
        <dbReference type="Google" id="ProtNLM"/>
    </source>
</evidence>
<protein>
    <recommendedName>
        <fullName evidence="5">Superoxide dismutase</fullName>
    </recommendedName>
</protein>